<dbReference type="Proteomes" id="UP000236394">
    <property type="component" value="Unassembled WGS sequence"/>
</dbReference>
<dbReference type="EMBL" id="NBZD01000001">
    <property type="protein sequence ID" value="PNH19751.1"/>
    <property type="molecule type" value="Genomic_DNA"/>
</dbReference>
<organism evidence="6 7">
    <name type="scientific">Mageeibacillus indolicus</name>
    <dbReference type="NCBI Taxonomy" id="884684"/>
    <lineage>
        <taxon>Bacteria</taxon>
        <taxon>Bacillati</taxon>
        <taxon>Bacillota</taxon>
        <taxon>Clostridia</taxon>
        <taxon>Eubacteriales</taxon>
        <taxon>Oscillospiraceae</taxon>
        <taxon>Mageeibacillus</taxon>
    </lineage>
</organism>
<keyword evidence="2 4" id="KW-0233">DNA recombination</keyword>
<evidence type="ECO:0000313" key="7">
    <source>
        <dbReference type="Proteomes" id="UP000236394"/>
    </source>
</evidence>
<dbReference type="InterPro" id="IPR003717">
    <property type="entry name" value="RecO"/>
</dbReference>
<keyword evidence="1 4" id="KW-0227">DNA damage</keyword>
<dbReference type="GO" id="GO:0043590">
    <property type="term" value="C:bacterial nucleoid"/>
    <property type="evidence" value="ECO:0007669"/>
    <property type="project" value="TreeGrafter"/>
</dbReference>
<proteinExistence type="inferred from homology"/>
<evidence type="ECO:0000259" key="5">
    <source>
        <dbReference type="Pfam" id="PF11967"/>
    </source>
</evidence>
<dbReference type="Gene3D" id="2.40.50.140">
    <property type="entry name" value="Nucleic acid-binding proteins"/>
    <property type="match status" value="1"/>
</dbReference>
<comment type="function">
    <text evidence="4">Involved in DNA repair and RecF pathway recombination.</text>
</comment>
<evidence type="ECO:0000256" key="4">
    <source>
        <dbReference type="HAMAP-Rule" id="MF_00201"/>
    </source>
</evidence>
<dbReference type="NCBIfam" id="TIGR00613">
    <property type="entry name" value="reco"/>
    <property type="match status" value="1"/>
</dbReference>
<accession>A0A2J8B4Q6</accession>
<evidence type="ECO:0000256" key="1">
    <source>
        <dbReference type="ARBA" id="ARBA00022763"/>
    </source>
</evidence>
<dbReference type="HAMAP" id="MF_00201">
    <property type="entry name" value="RecO"/>
    <property type="match status" value="1"/>
</dbReference>
<reference evidence="7" key="1">
    <citation type="submission" date="2017-04" db="EMBL/GenBank/DDBJ databases">
        <authorList>
            <person name="Bumgarner R.E."/>
            <person name="Fredricks D.N."/>
            <person name="Srinivasan S."/>
        </authorList>
    </citation>
    <scope>NUCLEOTIDE SEQUENCE [LARGE SCALE GENOMIC DNA]</scope>
    <source>
        <strain evidence="7">KA00405</strain>
    </source>
</reference>
<dbReference type="InterPro" id="IPR022572">
    <property type="entry name" value="DNA_rep/recomb_RecO_N"/>
</dbReference>
<dbReference type="GO" id="GO:0006310">
    <property type="term" value="P:DNA recombination"/>
    <property type="evidence" value="ECO:0007669"/>
    <property type="project" value="UniProtKB-UniRule"/>
</dbReference>
<evidence type="ECO:0000256" key="3">
    <source>
        <dbReference type="ARBA" id="ARBA00023204"/>
    </source>
</evidence>
<comment type="caution">
    <text evidence="6">The sequence shown here is derived from an EMBL/GenBank/DDBJ whole genome shotgun (WGS) entry which is preliminary data.</text>
</comment>
<evidence type="ECO:0000256" key="2">
    <source>
        <dbReference type="ARBA" id="ARBA00023172"/>
    </source>
</evidence>
<dbReference type="AlphaFoldDB" id="A0A2J8B4Q6"/>
<sequence length="257" mass="29074">MFVKGLVAKINQVKEKDAYIELITRDHGKISLFAQGILLPASRLHKLAVPFSLIEVELSERGVTKRILSGEVVAEFSHILAELNLQIPAGQIIQMVLDLMQTDTVQPLTYVLAVNALYALNRPETDVQLFTALVKVKLLLLNGYALDLAASKKFFSQRVDCLMEADYQWQDFPRSNKTDLARVLACLNEIESEKIRNIRLPAQLRSSFIRFAEELLNYCLDHSYNHSVLTNQMGEMEKLAERLKITRSREAVSGANN</sequence>
<dbReference type="GO" id="GO:0006302">
    <property type="term" value="P:double-strand break repair"/>
    <property type="evidence" value="ECO:0007669"/>
    <property type="project" value="TreeGrafter"/>
</dbReference>
<keyword evidence="3 4" id="KW-0234">DNA repair</keyword>
<dbReference type="SUPFAM" id="SSF57863">
    <property type="entry name" value="ArfGap/RecO-like zinc finger"/>
    <property type="match status" value="1"/>
</dbReference>
<name>A0A2J8B4Q6_9FIRM</name>
<dbReference type="PANTHER" id="PTHR33991:SF1">
    <property type="entry name" value="DNA REPAIR PROTEIN RECO"/>
    <property type="match status" value="1"/>
</dbReference>
<protein>
    <recommendedName>
        <fullName evidence="4">DNA repair protein RecO</fullName>
    </recommendedName>
    <alternativeName>
        <fullName evidence="4">Recombination protein O</fullName>
    </alternativeName>
</protein>
<feature type="domain" description="DNA replication/recombination mediator RecO N-terminal" evidence="5">
    <location>
        <begin position="4"/>
        <end position="75"/>
    </location>
</feature>
<evidence type="ECO:0000313" key="6">
    <source>
        <dbReference type="EMBL" id="PNH19751.1"/>
    </source>
</evidence>
<comment type="similarity">
    <text evidence="4">Belongs to the RecO family.</text>
</comment>
<dbReference type="PANTHER" id="PTHR33991">
    <property type="entry name" value="DNA REPAIR PROTEIN RECO"/>
    <property type="match status" value="1"/>
</dbReference>
<dbReference type="InterPro" id="IPR037278">
    <property type="entry name" value="ARFGAP/RecO"/>
</dbReference>
<dbReference type="InterPro" id="IPR012340">
    <property type="entry name" value="NA-bd_OB-fold"/>
</dbReference>
<gene>
    <name evidence="4" type="primary">recO</name>
    <name evidence="6" type="ORF">B7R76_02405</name>
</gene>
<dbReference type="RefSeq" id="WP_102892308.1">
    <property type="nucleotide sequence ID" value="NZ_NBZD01000001.1"/>
</dbReference>
<dbReference type="Pfam" id="PF11967">
    <property type="entry name" value="RecO_N"/>
    <property type="match status" value="1"/>
</dbReference>